<dbReference type="EMBL" id="QZFU01000019">
    <property type="protein sequence ID" value="RJO74899.1"/>
    <property type="molecule type" value="Genomic_DNA"/>
</dbReference>
<dbReference type="Proteomes" id="UP000266677">
    <property type="component" value="Unassembled WGS sequence"/>
</dbReference>
<dbReference type="AlphaFoldDB" id="A0A3A4JWJ0"/>
<proteinExistence type="predicted"/>
<keyword evidence="2" id="KW-1185">Reference proteome</keyword>
<protein>
    <submittedName>
        <fullName evidence="1">Uncharacterized protein</fullName>
    </submittedName>
</protein>
<accession>A0A3A4JWJ0</accession>
<name>A0A3A4JWJ0_9NOCA</name>
<comment type="caution">
    <text evidence="1">The sequence shown here is derived from an EMBL/GenBank/DDBJ whole genome shotgun (WGS) entry which is preliminary data.</text>
</comment>
<evidence type="ECO:0000313" key="2">
    <source>
        <dbReference type="Proteomes" id="UP000266677"/>
    </source>
</evidence>
<reference evidence="1 2" key="1">
    <citation type="submission" date="2018-09" db="EMBL/GenBank/DDBJ databases">
        <title>YIM PH21274 draft genome.</title>
        <authorList>
            <person name="Miao C."/>
        </authorList>
    </citation>
    <scope>NUCLEOTIDE SEQUENCE [LARGE SCALE GENOMIC DNA]</scope>
    <source>
        <strain evidence="1 2">YIM PH 21724</strain>
    </source>
</reference>
<gene>
    <name evidence="1" type="ORF">D5S18_15905</name>
</gene>
<evidence type="ECO:0000313" key="1">
    <source>
        <dbReference type="EMBL" id="RJO74899.1"/>
    </source>
</evidence>
<sequence length="132" mass="14755">MLPWRHLPMTATNADPFESLYDPPALTFSSPITGNGMAAIRAWVAEIEKHFGGQGLATCHYASLIGYWANLKTFRVEITDRKLVEATESHHGRWTGHAQRLVDAGFLVKLPRKSRERGTAYVLATPRQVPLN</sequence>
<organism evidence="1 2">
    <name type="scientific">Nocardia panacis</name>
    <dbReference type="NCBI Taxonomy" id="2340916"/>
    <lineage>
        <taxon>Bacteria</taxon>
        <taxon>Bacillati</taxon>
        <taxon>Actinomycetota</taxon>
        <taxon>Actinomycetes</taxon>
        <taxon>Mycobacteriales</taxon>
        <taxon>Nocardiaceae</taxon>
        <taxon>Nocardia</taxon>
    </lineage>
</organism>